<comment type="caution">
    <text evidence="2">The sequence shown here is derived from an EMBL/GenBank/DDBJ whole genome shotgun (WGS) entry which is preliminary data.</text>
</comment>
<comment type="similarity">
    <text evidence="1">Belongs to the arylamine N-acetyltransferase family.</text>
</comment>
<dbReference type="PANTHER" id="PTHR11786">
    <property type="entry name" value="N-HYDROXYARYLAMINE O-ACETYLTRANSFERASE"/>
    <property type="match status" value="1"/>
</dbReference>
<evidence type="ECO:0000313" key="3">
    <source>
        <dbReference type="Proteomes" id="UP000566819"/>
    </source>
</evidence>
<dbReference type="InterPro" id="IPR001447">
    <property type="entry name" value="Arylamine_N-AcTrfase"/>
</dbReference>
<dbReference type="EMBL" id="JAAMPI010000598">
    <property type="protein sequence ID" value="KAF4630027.1"/>
    <property type="molecule type" value="Genomic_DNA"/>
</dbReference>
<dbReference type="OrthoDB" id="10260017at2759"/>
<dbReference type="AlphaFoldDB" id="A0A8H4W1C7"/>
<dbReference type="Proteomes" id="UP000566819">
    <property type="component" value="Unassembled WGS sequence"/>
</dbReference>
<sequence>MASAYTPSQIALYEAHISLPAKYRSIANPPPVKNLDYLTALYVHQISSVPYENLLLHYSQSHAVSLDPQVLFKKIVTDKRGRGGVHIVNIVTLPTGEKYALDVGFGGDQATKPLPMTSGHVVQNLGAQEIRLIHSTIPEQADQTKKLWIYQYRNGADKEWNSFYSFPEVEFLASDFEIINFFTSNKQGGTNFQTRTVLTVRFLRGKVEGEEDERIVGKVMLVNGEVKRNDGGKTRVIAVCETEEERIKALKEHFEIELTEEEVAGVKGRNVELIGA</sequence>
<protein>
    <recommendedName>
        <fullName evidence="4">Arylamine N-acetyltransferase</fullName>
    </recommendedName>
</protein>
<proteinExistence type="inferred from homology"/>
<evidence type="ECO:0008006" key="4">
    <source>
        <dbReference type="Google" id="ProtNLM"/>
    </source>
</evidence>
<dbReference type="Gene3D" id="3.30.2140.20">
    <property type="match status" value="1"/>
</dbReference>
<accession>A0A8H4W1C7</accession>
<dbReference type="Gene3D" id="3.30.2140.10">
    <property type="entry name" value="Arylamine N-acetyltransferase"/>
    <property type="match status" value="1"/>
</dbReference>
<dbReference type="SUPFAM" id="SSF54001">
    <property type="entry name" value="Cysteine proteinases"/>
    <property type="match status" value="1"/>
</dbReference>
<organism evidence="2 3">
    <name type="scientific">Cudoniella acicularis</name>
    <dbReference type="NCBI Taxonomy" id="354080"/>
    <lineage>
        <taxon>Eukaryota</taxon>
        <taxon>Fungi</taxon>
        <taxon>Dikarya</taxon>
        <taxon>Ascomycota</taxon>
        <taxon>Pezizomycotina</taxon>
        <taxon>Leotiomycetes</taxon>
        <taxon>Helotiales</taxon>
        <taxon>Tricladiaceae</taxon>
        <taxon>Cudoniella</taxon>
    </lineage>
</organism>
<evidence type="ECO:0000256" key="1">
    <source>
        <dbReference type="ARBA" id="ARBA00006547"/>
    </source>
</evidence>
<dbReference type="InterPro" id="IPR038765">
    <property type="entry name" value="Papain-like_cys_pep_sf"/>
</dbReference>
<dbReference type="GO" id="GO:0016407">
    <property type="term" value="F:acetyltransferase activity"/>
    <property type="evidence" value="ECO:0007669"/>
    <property type="project" value="InterPro"/>
</dbReference>
<dbReference type="InterPro" id="IPR053710">
    <property type="entry name" value="Arylamine_NAT_domain_sf"/>
</dbReference>
<name>A0A8H4W1C7_9HELO</name>
<dbReference type="Pfam" id="PF00797">
    <property type="entry name" value="Acetyltransf_2"/>
    <property type="match status" value="2"/>
</dbReference>
<dbReference type="PANTHER" id="PTHR11786:SF0">
    <property type="entry name" value="ARYLAMINE N-ACETYLTRANSFERASE 4-RELATED"/>
    <property type="match status" value="1"/>
</dbReference>
<gene>
    <name evidence="2" type="ORF">G7Y89_g8114</name>
</gene>
<keyword evidence="3" id="KW-1185">Reference proteome</keyword>
<reference evidence="2 3" key="1">
    <citation type="submission" date="2020-03" db="EMBL/GenBank/DDBJ databases">
        <title>Draft Genome Sequence of Cudoniella acicularis.</title>
        <authorList>
            <person name="Buettner E."/>
            <person name="Kellner H."/>
        </authorList>
    </citation>
    <scope>NUCLEOTIDE SEQUENCE [LARGE SCALE GENOMIC DNA]</scope>
    <source>
        <strain evidence="2 3">DSM 108380</strain>
    </source>
</reference>
<evidence type="ECO:0000313" key="2">
    <source>
        <dbReference type="EMBL" id="KAF4630027.1"/>
    </source>
</evidence>